<feature type="compositionally biased region" description="Low complexity" evidence="2">
    <location>
        <begin position="10"/>
        <end position="21"/>
    </location>
</feature>
<feature type="compositionally biased region" description="Gly residues" evidence="2">
    <location>
        <begin position="177"/>
        <end position="188"/>
    </location>
</feature>
<feature type="compositionally biased region" description="Polar residues" evidence="2">
    <location>
        <begin position="36"/>
        <end position="59"/>
    </location>
</feature>
<feature type="region of interest" description="Disordered" evidence="2">
    <location>
        <begin position="173"/>
        <end position="291"/>
    </location>
</feature>
<keyword evidence="5" id="KW-1185">Reference proteome</keyword>
<name>A0AAD6T7B2_9AGAR</name>
<evidence type="ECO:0000256" key="1">
    <source>
        <dbReference type="SAM" id="Coils"/>
    </source>
</evidence>
<dbReference type="AlphaFoldDB" id="A0AAD6T7B2"/>
<evidence type="ECO:0000313" key="3">
    <source>
        <dbReference type="EMBL" id="KAJ7022932.1"/>
    </source>
</evidence>
<dbReference type="EMBL" id="JARJCM010000030">
    <property type="protein sequence ID" value="KAJ7038667.1"/>
    <property type="molecule type" value="Genomic_DNA"/>
</dbReference>
<accession>A0AAD6T7B2</accession>
<evidence type="ECO:0000313" key="5">
    <source>
        <dbReference type="Proteomes" id="UP001218188"/>
    </source>
</evidence>
<feature type="compositionally biased region" description="Basic and acidic residues" evidence="2">
    <location>
        <begin position="256"/>
        <end position="267"/>
    </location>
</feature>
<feature type="coiled-coil region" evidence="1">
    <location>
        <begin position="145"/>
        <end position="172"/>
    </location>
</feature>
<feature type="compositionally biased region" description="Low complexity" evidence="2">
    <location>
        <begin position="92"/>
        <end position="101"/>
    </location>
</feature>
<proteinExistence type="predicted"/>
<feature type="compositionally biased region" description="Acidic residues" evidence="2">
    <location>
        <begin position="268"/>
        <end position="280"/>
    </location>
</feature>
<keyword evidence="1" id="KW-0175">Coiled coil</keyword>
<reference evidence="4" key="1">
    <citation type="submission" date="2023-03" db="EMBL/GenBank/DDBJ databases">
        <title>Massive genome expansion in bonnet fungi (Mycena s.s.) driven by repeated elements and novel gene families across ecological guilds.</title>
        <authorList>
            <consortium name="Lawrence Berkeley National Laboratory"/>
            <person name="Harder C.B."/>
            <person name="Miyauchi S."/>
            <person name="Viragh M."/>
            <person name="Kuo A."/>
            <person name="Thoen E."/>
            <person name="Andreopoulos B."/>
            <person name="Lu D."/>
            <person name="Skrede I."/>
            <person name="Drula E."/>
            <person name="Henrissat B."/>
            <person name="Morin E."/>
            <person name="Kohler A."/>
            <person name="Barry K."/>
            <person name="LaButti K."/>
            <person name="Morin E."/>
            <person name="Salamov A."/>
            <person name="Lipzen A."/>
            <person name="Mereny Z."/>
            <person name="Hegedus B."/>
            <person name="Baldrian P."/>
            <person name="Stursova M."/>
            <person name="Weitz H."/>
            <person name="Taylor A."/>
            <person name="Grigoriev I.V."/>
            <person name="Nagy L.G."/>
            <person name="Martin F."/>
            <person name="Kauserud H."/>
        </authorList>
    </citation>
    <scope>NUCLEOTIDE SEQUENCE</scope>
    <source>
        <strain evidence="4">CBHHK200</strain>
    </source>
</reference>
<comment type="caution">
    <text evidence="4">The sequence shown here is derived from an EMBL/GenBank/DDBJ whole genome shotgun (WGS) entry which is preliminary data.</text>
</comment>
<dbReference type="EMBL" id="JARJCM010000199">
    <property type="protein sequence ID" value="KAJ7022932.1"/>
    <property type="molecule type" value="Genomic_DNA"/>
</dbReference>
<evidence type="ECO:0000256" key="2">
    <source>
        <dbReference type="SAM" id="MobiDB-lite"/>
    </source>
</evidence>
<feature type="region of interest" description="Disordered" evidence="2">
    <location>
        <begin position="1"/>
        <end position="108"/>
    </location>
</feature>
<feature type="compositionally biased region" description="Basic residues" evidence="2">
    <location>
        <begin position="203"/>
        <end position="221"/>
    </location>
</feature>
<gene>
    <name evidence="3" type="ORF">C8F04DRAFT_1272001</name>
    <name evidence="4" type="ORF">C8F04DRAFT_346897</name>
</gene>
<protein>
    <submittedName>
        <fullName evidence="4">Uncharacterized protein</fullName>
    </submittedName>
</protein>
<dbReference type="Proteomes" id="UP001218188">
    <property type="component" value="Unassembled WGS sequence"/>
</dbReference>
<feature type="compositionally biased region" description="Basic and acidic residues" evidence="2">
    <location>
        <begin position="223"/>
        <end position="239"/>
    </location>
</feature>
<sequence length="308" mass="32809">MAASSHTDESPLPASESELPPHIAQIAAAGDALNATLPSHTRSMEGQTPASFARTTPSQADGAGAVPPVIDDDESQNLNTVKAKGKKKKPVKSASQSSVAGEGEKGGARKGSYVYVVECLNKAMVKVDKLTTGMTMRINSVTSTAESAAHEIATLRDKVAHLERKIDDLRWERADGDGTGSESGGASAGGQKRKAGSSAGSRTPKRARRTSRGRSSRRSSRFRSQDRGSRSRSSRHESGGRGSSASRSRSPRQHQGRWEEERRSGREETEDDEGHLDEEVASPGGGRPLVERLEKERAEAKALFGIPS</sequence>
<organism evidence="4 5">
    <name type="scientific">Mycena alexandri</name>
    <dbReference type="NCBI Taxonomy" id="1745969"/>
    <lineage>
        <taxon>Eukaryota</taxon>
        <taxon>Fungi</taxon>
        <taxon>Dikarya</taxon>
        <taxon>Basidiomycota</taxon>
        <taxon>Agaricomycotina</taxon>
        <taxon>Agaricomycetes</taxon>
        <taxon>Agaricomycetidae</taxon>
        <taxon>Agaricales</taxon>
        <taxon>Marasmiineae</taxon>
        <taxon>Mycenaceae</taxon>
        <taxon>Mycena</taxon>
    </lineage>
</organism>
<evidence type="ECO:0000313" key="4">
    <source>
        <dbReference type="EMBL" id="KAJ7038667.1"/>
    </source>
</evidence>